<evidence type="ECO:0000256" key="2">
    <source>
        <dbReference type="ARBA" id="ARBA00022679"/>
    </source>
</evidence>
<dbReference type="AlphaFoldDB" id="A0A382D0I7"/>
<dbReference type="EMBL" id="UINC01036916">
    <property type="protein sequence ID" value="SVB31609.1"/>
    <property type="molecule type" value="Genomic_DNA"/>
</dbReference>
<gene>
    <name evidence="3" type="ORF">METZ01_LOCUS184463</name>
</gene>
<dbReference type="CDD" id="cd03789">
    <property type="entry name" value="GT9_LPS_heptosyltransferase"/>
    <property type="match status" value="1"/>
</dbReference>
<protein>
    <recommendedName>
        <fullName evidence="4">Glycosyl transferase family 9</fullName>
    </recommendedName>
</protein>
<dbReference type="PANTHER" id="PTHR30160:SF1">
    <property type="entry name" value="LIPOPOLYSACCHARIDE 1,2-N-ACETYLGLUCOSAMINETRANSFERASE-RELATED"/>
    <property type="match status" value="1"/>
</dbReference>
<sequence length="277" mass="32280">LLDEYPNSQISVVTSSISKDLFERMPRLENLIVIDKKRYSLHWFDIWKLVINQSWDLTIDLRSSYLSYAIRTKKYKIFKGNDKLPKVEQLKNFLNTSKEIVPHVWLNEEDVLESKKLLHGNAPYVAVAPFSNWPQKDWSLEKYIDLFQNDFFQRYTLLFFGQTQDIRAKELFDNLLNLKNLRIVNLFDKGNLRQLTSIINECDFFIGSDSALMHLAATTKCKTIGLFGPTNDIVYGPWGAGNISIRASVQDNENLIKNNYLENISVEEVYNKIQNIV</sequence>
<dbReference type="InterPro" id="IPR002201">
    <property type="entry name" value="Glyco_trans_9"/>
</dbReference>
<dbReference type="InterPro" id="IPR051199">
    <property type="entry name" value="LPS_LOS_Heptosyltrfase"/>
</dbReference>
<accession>A0A382D0I7</accession>
<dbReference type="PANTHER" id="PTHR30160">
    <property type="entry name" value="TETRAACYLDISACCHARIDE 4'-KINASE-RELATED"/>
    <property type="match status" value="1"/>
</dbReference>
<reference evidence="3" key="1">
    <citation type="submission" date="2018-05" db="EMBL/GenBank/DDBJ databases">
        <authorList>
            <person name="Lanie J.A."/>
            <person name="Ng W.-L."/>
            <person name="Kazmierczak K.M."/>
            <person name="Andrzejewski T.M."/>
            <person name="Davidsen T.M."/>
            <person name="Wayne K.J."/>
            <person name="Tettelin H."/>
            <person name="Glass J.I."/>
            <person name="Rusch D."/>
            <person name="Podicherti R."/>
            <person name="Tsui H.-C.T."/>
            <person name="Winkler M.E."/>
        </authorList>
    </citation>
    <scope>NUCLEOTIDE SEQUENCE</scope>
</reference>
<dbReference type="Pfam" id="PF01075">
    <property type="entry name" value="Glyco_transf_9"/>
    <property type="match status" value="1"/>
</dbReference>
<dbReference type="GO" id="GO:0008713">
    <property type="term" value="F:ADP-heptose-lipopolysaccharide heptosyltransferase activity"/>
    <property type="evidence" value="ECO:0007669"/>
    <property type="project" value="TreeGrafter"/>
</dbReference>
<evidence type="ECO:0000256" key="1">
    <source>
        <dbReference type="ARBA" id="ARBA00022676"/>
    </source>
</evidence>
<evidence type="ECO:0000313" key="3">
    <source>
        <dbReference type="EMBL" id="SVB31609.1"/>
    </source>
</evidence>
<proteinExistence type="predicted"/>
<dbReference type="GO" id="GO:0005829">
    <property type="term" value="C:cytosol"/>
    <property type="evidence" value="ECO:0007669"/>
    <property type="project" value="TreeGrafter"/>
</dbReference>
<keyword evidence="1" id="KW-0328">Glycosyltransferase</keyword>
<dbReference type="GO" id="GO:0009244">
    <property type="term" value="P:lipopolysaccharide core region biosynthetic process"/>
    <property type="evidence" value="ECO:0007669"/>
    <property type="project" value="TreeGrafter"/>
</dbReference>
<organism evidence="3">
    <name type="scientific">marine metagenome</name>
    <dbReference type="NCBI Taxonomy" id="408172"/>
    <lineage>
        <taxon>unclassified sequences</taxon>
        <taxon>metagenomes</taxon>
        <taxon>ecological metagenomes</taxon>
    </lineage>
</organism>
<feature type="non-terminal residue" evidence="3">
    <location>
        <position position="1"/>
    </location>
</feature>
<dbReference type="Gene3D" id="3.40.50.2000">
    <property type="entry name" value="Glycogen Phosphorylase B"/>
    <property type="match status" value="2"/>
</dbReference>
<dbReference type="SUPFAM" id="SSF53756">
    <property type="entry name" value="UDP-Glycosyltransferase/glycogen phosphorylase"/>
    <property type="match status" value="1"/>
</dbReference>
<evidence type="ECO:0008006" key="4">
    <source>
        <dbReference type="Google" id="ProtNLM"/>
    </source>
</evidence>
<keyword evidence="2" id="KW-0808">Transferase</keyword>
<name>A0A382D0I7_9ZZZZ</name>